<evidence type="ECO:0000313" key="8">
    <source>
        <dbReference type="EMBL" id="ADV60975.1"/>
    </source>
</evidence>
<dbReference type="PANTHER" id="PTHR33317">
    <property type="entry name" value="POLYNUCLEOTIDYL TRANSFERASE, RIBONUCLEASE H-LIKE SUPERFAMILY PROTEIN"/>
    <property type="match status" value="1"/>
</dbReference>
<keyword evidence="9" id="KW-1185">Reference proteome</keyword>
<dbReference type="EC" id="3.1.-.-" evidence="5"/>
<dbReference type="RefSeq" id="WP_013563264.1">
    <property type="nucleotide sequence ID" value="NC_014962.1"/>
</dbReference>
<keyword evidence="1 5" id="KW-0963">Cytoplasm</keyword>
<evidence type="ECO:0000256" key="3">
    <source>
        <dbReference type="ARBA" id="ARBA00022722"/>
    </source>
</evidence>
<comment type="function">
    <text evidence="5">Could be a nuclease involved in processing of the 5'-end of pre-16S rRNA.</text>
</comment>
<protein>
    <recommendedName>
        <fullName evidence="5">Putative pre-16S rRNA nuclease</fullName>
        <ecNumber evidence="5">3.1.-.-</ecNumber>
    </recommendedName>
</protein>
<dbReference type="STRING" id="575540.Isop_0380"/>
<evidence type="ECO:0000256" key="1">
    <source>
        <dbReference type="ARBA" id="ARBA00022490"/>
    </source>
</evidence>
<gene>
    <name evidence="8" type="ordered locus">Isop_0380</name>
</gene>
<dbReference type="CDD" id="cd16964">
    <property type="entry name" value="YqgF"/>
    <property type="match status" value="1"/>
</dbReference>
<dbReference type="OrthoDB" id="9790539at2"/>
<dbReference type="SUPFAM" id="SSF53098">
    <property type="entry name" value="Ribonuclease H-like"/>
    <property type="match status" value="1"/>
</dbReference>
<comment type="similarity">
    <text evidence="5">Belongs to the YqgF HJR family.</text>
</comment>
<dbReference type="InParanoid" id="E8QXZ6"/>
<dbReference type="PANTHER" id="PTHR33317:SF4">
    <property type="entry name" value="POLYNUCLEOTIDYL TRANSFERASE, RIBONUCLEASE H-LIKE SUPERFAMILY PROTEIN"/>
    <property type="match status" value="1"/>
</dbReference>
<feature type="compositionally biased region" description="Polar residues" evidence="6">
    <location>
        <begin position="158"/>
        <end position="177"/>
    </location>
</feature>
<dbReference type="HOGENOM" id="CLU_098240_2_0_0"/>
<dbReference type="GO" id="GO:0004518">
    <property type="term" value="F:nuclease activity"/>
    <property type="evidence" value="ECO:0007669"/>
    <property type="project" value="UniProtKB-KW"/>
</dbReference>
<keyword evidence="2 5" id="KW-0690">Ribosome biogenesis</keyword>
<keyword evidence="4 5" id="KW-0378">Hydrolase</keyword>
<dbReference type="Gene3D" id="3.30.420.140">
    <property type="entry name" value="YqgF/RNase H-like domain"/>
    <property type="match status" value="1"/>
</dbReference>
<reference key="1">
    <citation type="submission" date="2010-11" db="EMBL/GenBank/DDBJ databases">
        <title>The complete sequence of chromosome of Isophaera pallida ATCC 43644.</title>
        <authorList>
            <consortium name="US DOE Joint Genome Institute (JGI-PGF)"/>
            <person name="Lucas S."/>
            <person name="Copeland A."/>
            <person name="Lapidus A."/>
            <person name="Bruce D."/>
            <person name="Goodwin L."/>
            <person name="Pitluck S."/>
            <person name="Kyrpides N."/>
            <person name="Mavromatis K."/>
            <person name="Pagani I."/>
            <person name="Ivanova N."/>
            <person name="Saunders E."/>
            <person name="Brettin T."/>
            <person name="Detter J.C."/>
            <person name="Han C."/>
            <person name="Tapia R."/>
            <person name="Land M."/>
            <person name="Hauser L."/>
            <person name="Markowitz V."/>
            <person name="Cheng J.-F."/>
            <person name="Hugenholtz P."/>
            <person name="Woyke T."/>
            <person name="Wu D."/>
            <person name="Eisen J.A."/>
        </authorList>
    </citation>
    <scope>NUCLEOTIDE SEQUENCE</scope>
    <source>
        <strain>ATCC 43644</strain>
    </source>
</reference>
<dbReference type="InterPro" id="IPR006641">
    <property type="entry name" value="YqgF/RNaseH-like_dom"/>
</dbReference>
<dbReference type="eggNOG" id="COG0816">
    <property type="taxonomic scope" value="Bacteria"/>
</dbReference>
<dbReference type="FunCoup" id="E8QXZ6">
    <property type="interactions" value="299"/>
</dbReference>
<dbReference type="EMBL" id="CP002353">
    <property type="protein sequence ID" value="ADV60975.1"/>
    <property type="molecule type" value="Genomic_DNA"/>
</dbReference>
<dbReference type="Pfam" id="PF03652">
    <property type="entry name" value="RuvX"/>
    <property type="match status" value="1"/>
</dbReference>
<dbReference type="GO" id="GO:0000967">
    <property type="term" value="P:rRNA 5'-end processing"/>
    <property type="evidence" value="ECO:0007669"/>
    <property type="project" value="UniProtKB-UniRule"/>
</dbReference>
<proteinExistence type="inferred from homology"/>
<dbReference type="Proteomes" id="UP000008631">
    <property type="component" value="Chromosome"/>
</dbReference>
<evidence type="ECO:0000256" key="4">
    <source>
        <dbReference type="ARBA" id="ARBA00022801"/>
    </source>
</evidence>
<comment type="subcellular location">
    <subcellularLocation>
        <location evidence="5">Cytoplasm</location>
    </subcellularLocation>
</comment>
<evidence type="ECO:0000313" key="9">
    <source>
        <dbReference type="Proteomes" id="UP000008631"/>
    </source>
</evidence>
<dbReference type="InterPro" id="IPR012337">
    <property type="entry name" value="RNaseH-like_sf"/>
</dbReference>
<sequence>MGTILALDHGLKRVGLAISDPGRSIASPLGRLERPGGEAGFTTEIQTLKRLVREHGVDRLVMGLPVHTSGRDSPQARAARQWGDRVAKELGLTIIYVDERYSTKHADELMREAGLSAAKRKRRVDSLAAVVILRDYLDAGCPDHAQVAPPIPLDDPLNDSSPTPADSNPENSPTAHASSPRIP</sequence>
<evidence type="ECO:0000256" key="2">
    <source>
        <dbReference type="ARBA" id="ARBA00022517"/>
    </source>
</evidence>
<accession>E8QXZ6</accession>
<dbReference type="SMART" id="SM00732">
    <property type="entry name" value="YqgFc"/>
    <property type="match status" value="1"/>
</dbReference>
<name>E8QXZ6_ISOPI</name>
<reference evidence="8 9" key="2">
    <citation type="journal article" date="2011" name="Stand. Genomic Sci.">
        <title>Complete genome sequence of Isosphaera pallida type strain (IS1B).</title>
        <authorList>
            <consortium name="US DOE Joint Genome Institute (JGI-PGF)"/>
            <person name="Goker M."/>
            <person name="Cleland D."/>
            <person name="Saunders E."/>
            <person name="Lapidus A."/>
            <person name="Nolan M."/>
            <person name="Lucas S."/>
            <person name="Hammon N."/>
            <person name="Deshpande S."/>
            <person name="Cheng J.F."/>
            <person name="Tapia R."/>
            <person name="Han C."/>
            <person name="Goodwin L."/>
            <person name="Pitluck S."/>
            <person name="Liolios K."/>
            <person name="Pagani I."/>
            <person name="Ivanova N."/>
            <person name="Mavromatis K."/>
            <person name="Pati A."/>
            <person name="Chen A."/>
            <person name="Palaniappan K."/>
            <person name="Land M."/>
            <person name="Hauser L."/>
            <person name="Chang Y.J."/>
            <person name="Jeffries C.D."/>
            <person name="Detter J.C."/>
            <person name="Beck B."/>
            <person name="Woyke T."/>
            <person name="Bristow J."/>
            <person name="Eisen J.A."/>
            <person name="Markowitz V."/>
            <person name="Hugenholtz P."/>
            <person name="Kyrpides N.C."/>
            <person name="Klenk H.P."/>
        </authorList>
    </citation>
    <scope>NUCLEOTIDE SEQUENCE [LARGE SCALE GENOMIC DNA]</scope>
    <source>
        <strain evidence="9">ATCC 43644 / DSM 9630 / IS1B</strain>
    </source>
</reference>
<dbReference type="AlphaFoldDB" id="E8QXZ6"/>
<feature type="region of interest" description="Disordered" evidence="6">
    <location>
        <begin position="143"/>
        <end position="183"/>
    </location>
</feature>
<dbReference type="GO" id="GO:0016788">
    <property type="term" value="F:hydrolase activity, acting on ester bonds"/>
    <property type="evidence" value="ECO:0007669"/>
    <property type="project" value="UniProtKB-UniRule"/>
</dbReference>
<keyword evidence="3 5" id="KW-0540">Nuclease</keyword>
<dbReference type="KEGG" id="ipa:Isop_0380"/>
<dbReference type="InterPro" id="IPR037027">
    <property type="entry name" value="YqgF/RNaseH-like_dom_sf"/>
</dbReference>
<organism evidence="8 9">
    <name type="scientific">Isosphaera pallida (strain ATCC 43644 / DSM 9630 / IS1B)</name>
    <dbReference type="NCBI Taxonomy" id="575540"/>
    <lineage>
        <taxon>Bacteria</taxon>
        <taxon>Pseudomonadati</taxon>
        <taxon>Planctomycetota</taxon>
        <taxon>Planctomycetia</taxon>
        <taxon>Isosphaerales</taxon>
        <taxon>Isosphaeraceae</taxon>
        <taxon>Isosphaera</taxon>
    </lineage>
</organism>
<evidence type="ECO:0000256" key="6">
    <source>
        <dbReference type="SAM" id="MobiDB-lite"/>
    </source>
</evidence>
<feature type="domain" description="YqgF/RNase H-like" evidence="7">
    <location>
        <begin position="2"/>
        <end position="106"/>
    </location>
</feature>
<dbReference type="HAMAP" id="MF_00651">
    <property type="entry name" value="Nuclease_YqgF"/>
    <property type="match status" value="1"/>
</dbReference>
<evidence type="ECO:0000256" key="5">
    <source>
        <dbReference type="HAMAP-Rule" id="MF_00651"/>
    </source>
</evidence>
<dbReference type="NCBIfam" id="TIGR00250">
    <property type="entry name" value="RNAse_H_YqgF"/>
    <property type="match status" value="1"/>
</dbReference>
<evidence type="ECO:0000259" key="7">
    <source>
        <dbReference type="SMART" id="SM00732"/>
    </source>
</evidence>
<dbReference type="GO" id="GO:0005829">
    <property type="term" value="C:cytosol"/>
    <property type="evidence" value="ECO:0007669"/>
    <property type="project" value="TreeGrafter"/>
</dbReference>
<dbReference type="InterPro" id="IPR005227">
    <property type="entry name" value="YqgF"/>
</dbReference>